<gene>
    <name evidence="2" type="ORF">AXF42_Ash017185</name>
</gene>
<reference evidence="2 3" key="1">
    <citation type="journal article" date="2017" name="Nature">
        <title>The Apostasia genome and the evolution of orchids.</title>
        <authorList>
            <person name="Zhang G.Q."/>
            <person name="Liu K.W."/>
            <person name="Li Z."/>
            <person name="Lohaus R."/>
            <person name="Hsiao Y.Y."/>
            <person name="Niu S.C."/>
            <person name="Wang J.Y."/>
            <person name="Lin Y.C."/>
            <person name="Xu Q."/>
            <person name="Chen L.J."/>
            <person name="Yoshida K."/>
            <person name="Fujiwara S."/>
            <person name="Wang Z.W."/>
            <person name="Zhang Y.Q."/>
            <person name="Mitsuda N."/>
            <person name="Wang M."/>
            <person name="Liu G.H."/>
            <person name="Pecoraro L."/>
            <person name="Huang H.X."/>
            <person name="Xiao X.J."/>
            <person name="Lin M."/>
            <person name="Wu X.Y."/>
            <person name="Wu W.L."/>
            <person name="Chen Y.Y."/>
            <person name="Chang S.B."/>
            <person name="Sakamoto S."/>
            <person name="Ohme-Takagi M."/>
            <person name="Yagi M."/>
            <person name="Zeng S.J."/>
            <person name="Shen C.Y."/>
            <person name="Yeh C.M."/>
            <person name="Luo Y.B."/>
            <person name="Tsai W.C."/>
            <person name="Van de Peer Y."/>
            <person name="Liu Z.J."/>
        </authorList>
    </citation>
    <scope>NUCLEOTIDE SEQUENCE [LARGE SCALE GENOMIC DNA]</scope>
    <source>
        <strain evidence="3">cv. Shenzhen</strain>
        <tissue evidence="2">Stem</tissue>
    </source>
</reference>
<name>A0A2H9ZVB9_9ASPA</name>
<proteinExistence type="predicted"/>
<keyword evidence="3" id="KW-1185">Reference proteome</keyword>
<organism evidence="2 3">
    <name type="scientific">Apostasia shenzhenica</name>
    <dbReference type="NCBI Taxonomy" id="1088818"/>
    <lineage>
        <taxon>Eukaryota</taxon>
        <taxon>Viridiplantae</taxon>
        <taxon>Streptophyta</taxon>
        <taxon>Embryophyta</taxon>
        <taxon>Tracheophyta</taxon>
        <taxon>Spermatophyta</taxon>
        <taxon>Magnoliopsida</taxon>
        <taxon>Liliopsida</taxon>
        <taxon>Asparagales</taxon>
        <taxon>Orchidaceae</taxon>
        <taxon>Apostasioideae</taxon>
        <taxon>Apostasia</taxon>
    </lineage>
</organism>
<evidence type="ECO:0000313" key="3">
    <source>
        <dbReference type="Proteomes" id="UP000236161"/>
    </source>
</evidence>
<accession>A0A2H9ZVB9</accession>
<feature type="coiled-coil region" evidence="1">
    <location>
        <begin position="130"/>
        <end position="178"/>
    </location>
</feature>
<keyword evidence="1" id="KW-0175">Coiled coil</keyword>
<dbReference type="EMBL" id="KZ453539">
    <property type="protein sequence ID" value="PKA47240.1"/>
    <property type="molecule type" value="Genomic_DNA"/>
</dbReference>
<protein>
    <submittedName>
        <fullName evidence="2">Uncharacterized protein</fullName>
    </submittedName>
</protein>
<sequence>MGEATKEKGEALSAAPSAKFGEIWGTLGERLSEIRWAEEKISGNTFEVLEVMKSLKGKGDVKARCLREVRELEGALSQATEHSLADQSGQLGKMFQMEDRLASLAQLNAEWANKSEIARREFNRNLAGVSQAHSAHVKDLQKRIKDLDDNREALREERRRLREEVTKAREALSGAKEAASEACCWEELLKSEVRSLRTLVENSSGW</sequence>
<evidence type="ECO:0000313" key="2">
    <source>
        <dbReference type="EMBL" id="PKA47240.1"/>
    </source>
</evidence>
<dbReference type="AlphaFoldDB" id="A0A2H9ZVB9"/>
<evidence type="ECO:0000256" key="1">
    <source>
        <dbReference type="SAM" id="Coils"/>
    </source>
</evidence>
<dbReference type="Proteomes" id="UP000236161">
    <property type="component" value="Unassembled WGS sequence"/>
</dbReference>